<feature type="region of interest" description="Disordered" evidence="1">
    <location>
        <begin position="1"/>
        <end position="23"/>
    </location>
</feature>
<dbReference type="Proteomes" id="UP000655225">
    <property type="component" value="Unassembled WGS sequence"/>
</dbReference>
<feature type="region of interest" description="Disordered" evidence="1">
    <location>
        <begin position="92"/>
        <end position="117"/>
    </location>
</feature>
<sequence>MEDYSNKKRVRYDSEESELESPEAKRIRDNLLDILDDSDSVIDRNPATEDLVSVMKSFEEEISNSSPAPLPVVVDLTSDSCEYQPDLGYLLEASDDDLGLPPTTSSSSGEEERNEDADLFRVSPDAVGLGEIWGFDDQIPSYDYLGFEFGADSKNGEYVALDRTEGLFDYSDSSDFSDFSWRYESLSALYIPLLRMTRNAASLPRLGPKGQVDSFYGRRPPKRKDRFDKVQAFDGHCANRIFAGDADIHSRGASASGFVLIRQAFDQATYCVDLLSCANQSMGSF</sequence>
<dbReference type="OMA" id="TWRHETL"/>
<proteinExistence type="predicted"/>
<dbReference type="OrthoDB" id="781489at2759"/>
<dbReference type="AlphaFoldDB" id="A0A834YCR8"/>
<name>A0A834YCR8_TETSI</name>
<feature type="compositionally biased region" description="Basic and acidic residues" evidence="1">
    <location>
        <begin position="1"/>
        <end position="14"/>
    </location>
</feature>
<gene>
    <name evidence="2" type="ORF">HHK36_030038</name>
</gene>
<dbReference type="PANTHER" id="PTHR34539">
    <property type="entry name" value="T6J4.11 PROTEIN"/>
    <property type="match status" value="1"/>
</dbReference>
<evidence type="ECO:0000313" key="3">
    <source>
        <dbReference type="Proteomes" id="UP000655225"/>
    </source>
</evidence>
<keyword evidence="3" id="KW-1185">Reference proteome</keyword>
<dbReference type="EMBL" id="JABCRI010000023">
    <property type="protein sequence ID" value="KAF8378689.1"/>
    <property type="molecule type" value="Genomic_DNA"/>
</dbReference>
<evidence type="ECO:0000313" key="2">
    <source>
        <dbReference type="EMBL" id="KAF8378689.1"/>
    </source>
</evidence>
<accession>A0A834YCR8</accession>
<dbReference type="PANTHER" id="PTHR34539:SF19">
    <property type="entry name" value="T6J4.11 PROTEIN"/>
    <property type="match status" value="1"/>
</dbReference>
<feature type="compositionally biased region" description="Low complexity" evidence="1">
    <location>
        <begin position="99"/>
        <end position="108"/>
    </location>
</feature>
<protein>
    <submittedName>
        <fullName evidence="2">Uncharacterized protein</fullName>
    </submittedName>
</protein>
<comment type="caution">
    <text evidence="2">The sequence shown here is derived from an EMBL/GenBank/DDBJ whole genome shotgun (WGS) entry which is preliminary data.</text>
</comment>
<reference evidence="2 3" key="1">
    <citation type="submission" date="2020-04" db="EMBL/GenBank/DDBJ databases">
        <title>Plant Genome Project.</title>
        <authorList>
            <person name="Zhang R.-G."/>
        </authorList>
    </citation>
    <scope>NUCLEOTIDE SEQUENCE [LARGE SCALE GENOMIC DNA]</scope>
    <source>
        <strain evidence="2">YNK0</strain>
        <tissue evidence="2">Leaf</tissue>
    </source>
</reference>
<organism evidence="2 3">
    <name type="scientific">Tetracentron sinense</name>
    <name type="common">Spur-leaf</name>
    <dbReference type="NCBI Taxonomy" id="13715"/>
    <lineage>
        <taxon>Eukaryota</taxon>
        <taxon>Viridiplantae</taxon>
        <taxon>Streptophyta</taxon>
        <taxon>Embryophyta</taxon>
        <taxon>Tracheophyta</taxon>
        <taxon>Spermatophyta</taxon>
        <taxon>Magnoliopsida</taxon>
        <taxon>Trochodendrales</taxon>
        <taxon>Trochodendraceae</taxon>
        <taxon>Tetracentron</taxon>
    </lineage>
</organism>
<evidence type="ECO:0000256" key="1">
    <source>
        <dbReference type="SAM" id="MobiDB-lite"/>
    </source>
</evidence>